<sequence length="256" mass="28253">MDKTKIKSSCYLVILLVVFVVVWQLMADKGMINPLFFSSPEKVWADIVEMFSTGYIFPHIQITLYASFVGLFYGILSGTIVALIVGENQVLARVIEPILVGIHGLPLLALGPLFVVWFGIGIKSKIVMATISVFFLVFFNIYAGIKDVDVQLIQTLKLMRASKFQIMQKVILPSCIPWMMASLKAGVGGAVLGAIVGEYLGATAGLGWVIQMAGGYYNITRVIACVIILMVIMFILNAIVSWIDRKVLIWRPSIDK</sequence>
<dbReference type="PROSITE" id="PS50928">
    <property type="entry name" value="ABC_TM1"/>
    <property type="match status" value="1"/>
</dbReference>
<evidence type="ECO:0000313" key="9">
    <source>
        <dbReference type="EMBL" id="RGI80592.1"/>
    </source>
</evidence>
<evidence type="ECO:0000256" key="6">
    <source>
        <dbReference type="ARBA" id="ARBA00023136"/>
    </source>
</evidence>
<evidence type="ECO:0000256" key="7">
    <source>
        <dbReference type="RuleBase" id="RU363032"/>
    </source>
</evidence>
<proteinExistence type="inferred from homology"/>
<protein>
    <submittedName>
        <fullName evidence="9">ABC transporter permease</fullName>
    </submittedName>
</protein>
<reference evidence="9 10" key="1">
    <citation type="submission" date="2018-08" db="EMBL/GenBank/DDBJ databases">
        <title>A genome reference for cultivated species of the human gut microbiota.</title>
        <authorList>
            <person name="Zou Y."/>
            <person name="Xue W."/>
            <person name="Luo G."/>
        </authorList>
    </citation>
    <scope>NUCLEOTIDE SEQUENCE [LARGE SCALE GENOMIC DNA]</scope>
    <source>
        <strain evidence="9 10">TM09-19AC</strain>
    </source>
</reference>
<feature type="transmembrane region" description="Helical" evidence="7">
    <location>
        <begin position="189"/>
        <end position="210"/>
    </location>
</feature>
<dbReference type="Gene3D" id="1.10.3720.10">
    <property type="entry name" value="MetI-like"/>
    <property type="match status" value="1"/>
</dbReference>
<keyword evidence="3" id="KW-1003">Cell membrane</keyword>
<dbReference type="GO" id="GO:0055085">
    <property type="term" value="P:transmembrane transport"/>
    <property type="evidence" value="ECO:0007669"/>
    <property type="project" value="InterPro"/>
</dbReference>
<comment type="subcellular location">
    <subcellularLocation>
        <location evidence="1 7">Cell membrane</location>
        <topology evidence="1 7">Multi-pass membrane protein</topology>
    </subcellularLocation>
</comment>
<comment type="caution">
    <text evidence="9">The sequence shown here is derived from an EMBL/GenBank/DDBJ whole genome shotgun (WGS) entry which is preliminary data.</text>
</comment>
<dbReference type="Proteomes" id="UP000260664">
    <property type="component" value="Unassembled WGS sequence"/>
</dbReference>
<feature type="transmembrane region" description="Helical" evidence="7">
    <location>
        <begin position="98"/>
        <end position="120"/>
    </location>
</feature>
<dbReference type="AlphaFoldDB" id="A0A3E4EVI7"/>
<evidence type="ECO:0000313" key="10">
    <source>
        <dbReference type="Proteomes" id="UP000260664"/>
    </source>
</evidence>
<feature type="domain" description="ABC transmembrane type-1" evidence="8">
    <location>
        <begin position="60"/>
        <end position="240"/>
    </location>
</feature>
<dbReference type="InterPro" id="IPR035906">
    <property type="entry name" value="MetI-like_sf"/>
</dbReference>
<feature type="transmembrane region" description="Helical" evidence="7">
    <location>
        <begin position="9"/>
        <end position="26"/>
    </location>
</feature>
<keyword evidence="5 7" id="KW-1133">Transmembrane helix</keyword>
<gene>
    <name evidence="9" type="ORF">DXD84_14290</name>
</gene>
<keyword evidence="4 7" id="KW-0812">Transmembrane</keyword>
<evidence type="ECO:0000256" key="1">
    <source>
        <dbReference type="ARBA" id="ARBA00004651"/>
    </source>
</evidence>
<keyword evidence="2 7" id="KW-0813">Transport</keyword>
<accession>A0A3E4EVI7</accession>
<evidence type="ECO:0000256" key="3">
    <source>
        <dbReference type="ARBA" id="ARBA00022475"/>
    </source>
</evidence>
<dbReference type="RefSeq" id="WP_117495889.1">
    <property type="nucleotide sequence ID" value="NZ_QSOI01000030.1"/>
</dbReference>
<comment type="similarity">
    <text evidence="7">Belongs to the binding-protein-dependent transport system permease family.</text>
</comment>
<evidence type="ECO:0000259" key="8">
    <source>
        <dbReference type="PROSITE" id="PS50928"/>
    </source>
</evidence>
<dbReference type="InterPro" id="IPR000515">
    <property type="entry name" value="MetI-like"/>
</dbReference>
<dbReference type="PANTHER" id="PTHR30151">
    <property type="entry name" value="ALKANE SULFONATE ABC TRANSPORTER-RELATED, MEMBRANE SUBUNIT"/>
    <property type="match status" value="1"/>
</dbReference>
<feature type="transmembrane region" description="Helical" evidence="7">
    <location>
        <begin position="222"/>
        <end position="243"/>
    </location>
</feature>
<dbReference type="GO" id="GO:0005886">
    <property type="term" value="C:plasma membrane"/>
    <property type="evidence" value="ECO:0007669"/>
    <property type="project" value="UniProtKB-SubCell"/>
</dbReference>
<evidence type="ECO:0000256" key="4">
    <source>
        <dbReference type="ARBA" id="ARBA00022692"/>
    </source>
</evidence>
<evidence type="ECO:0000256" key="2">
    <source>
        <dbReference type="ARBA" id="ARBA00022448"/>
    </source>
</evidence>
<name>A0A3E4EVI7_9FIRM</name>
<organism evidence="9 10">
    <name type="scientific">Dorea formicigenerans</name>
    <dbReference type="NCBI Taxonomy" id="39486"/>
    <lineage>
        <taxon>Bacteria</taxon>
        <taxon>Bacillati</taxon>
        <taxon>Bacillota</taxon>
        <taxon>Clostridia</taxon>
        <taxon>Lachnospirales</taxon>
        <taxon>Lachnospiraceae</taxon>
        <taxon>Dorea</taxon>
    </lineage>
</organism>
<evidence type="ECO:0000256" key="5">
    <source>
        <dbReference type="ARBA" id="ARBA00022989"/>
    </source>
</evidence>
<dbReference type="PANTHER" id="PTHR30151:SF20">
    <property type="entry name" value="ABC TRANSPORTER PERMEASE PROTEIN HI_0355-RELATED"/>
    <property type="match status" value="1"/>
</dbReference>
<dbReference type="CDD" id="cd06261">
    <property type="entry name" value="TM_PBP2"/>
    <property type="match status" value="1"/>
</dbReference>
<keyword evidence="6 7" id="KW-0472">Membrane</keyword>
<dbReference type="SUPFAM" id="SSF161098">
    <property type="entry name" value="MetI-like"/>
    <property type="match status" value="1"/>
</dbReference>
<dbReference type="Pfam" id="PF00528">
    <property type="entry name" value="BPD_transp_1"/>
    <property type="match status" value="1"/>
</dbReference>
<feature type="transmembrane region" description="Helical" evidence="7">
    <location>
        <begin position="126"/>
        <end position="145"/>
    </location>
</feature>
<feature type="transmembrane region" description="Helical" evidence="7">
    <location>
        <begin position="62"/>
        <end position="86"/>
    </location>
</feature>
<dbReference type="EMBL" id="QSOI01000030">
    <property type="protein sequence ID" value="RGI80592.1"/>
    <property type="molecule type" value="Genomic_DNA"/>
</dbReference>